<organism evidence="1 2">
    <name type="scientific">Smallanthus sonchifolius</name>
    <dbReference type="NCBI Taxonomy" id="185202"/>
    <lineage>
        <taxon>Eukaryota</taxon>
        <taxon>Viridiplantae</taxon>
        <taxon>Streptophyta</taxon>
        <taxon>Embryophyta</taxon>
        <taxon>Tracheophyta</taxon>
        <taxon>Spermatophyta</taxon>
        <taxon>Magnoliopsida</taxon>
        <taxon>eudicotyledons</taxon>
        <taxon>Gunneridae</taxon>
        <taxon>Pentapetalae</taxon>
        <taxon>asterids</taxon>
        <taxon>campanulids</taxon>
        <taxon>Asterales</taxon>
        <taxon>Asteraceae</taxon>
        <taxon>Asteroideae</taxon>
        <taxon>Heliantheae alliance</taxon>
        <taxon>Millerieae</taxon>
        <taxon>Smallanthus</taxon>
    </lineage>
</organism>
<accession>A0ACB9ETS5</accession>
<protein>
    <submittedName>
        <fullName evidence="1">Uncharacterized protein</fullName>
    </submittedName>
</protein>
<reference evidence="1 2" key="2">
    <citation type="journal article" date="2022" name="Mol. Ecol. Resour.">
        <title>The genomes of chicory, endive, great burdock and yacon provide insights into Asteraceae paleo-polyploidization history and plant inulin production.</title>
        <authorList>
            <person name="Fan W."/>
            <person name="Wang S."/>
            <person name="Wang H."/>
            <person name="Wang A."/>
            <person name="Jiang F."/>
            <person name="Liu H."/>
            <person name="Zhao H."/>
            <person name="Xu D."/>
            <person name="Zhang Y."/>
        </authorList>
    </citation>
    <scope>NUCLEOTIDE SEQUENCE [LARGE SCALE GENOMIC DNA]</scope>
    <source>
        <strain evidence="2">cv. Yunnan</strain>
        <tissue evidence="1">Leaves</tissue>
    </source>
</reference>
<sequence length="429" mass="47862">MSFHLILHLTVHTYPDLLTIYHTKPSAPTRFLLSSHRPTTVAMAETSPPQHPPPPPPPPPSSTQTAVSNNPDPTQYWCYQCNKRVPVETLPDHPDVICFECKNGFVESISVSTHSQVSDEEAPAFGNEFLHILRLIAQAAREDDEPPPLPSDHPAGDDYLRIELNGWNNGDVNDENDEDEEDPHQGDQVRAQFDNNNDDDDDDEQEEDTENQNEEGEEEDEDDDNDNDSYDNNDDDDLTRRERRDVLRLRLRDFASRAASRRNRILDWAEILMGLEDQSIEFRLQVPGDDDAYVGNPGDYVDAAGYEALLQTLADSDSGGRRGAPPAAKSAVEGLRTVEINSTDIEICAVCKDSVFNNEGKIAKQLECGHIYHGDCIVPWLNSKNSCPVCRFELPTDDPEYEEDRKKRSITVTAAAVDRGCSSSSGAAD</sequence>
<evidence type="ECO:0000313" key="1">
    <source>
        <dbReference type="EMBL" id="KAI3762121.1"/>
    </source>
</evidence>
<evidence type="ECO:0000313" key="2">
    <source>
        <dbReference type="Proteomes" id="UP001056120"/>
    </source>
</evidence>
<dbReference type="EMBL" id="CM042034">
    <property type="protein sequence ID" value="KAI3762121.1"/>
    <property type="molecule type" value="Genomic_DNA"/>
</dbReference>
<keyword evidence="2" id="KW-1185">Reference proteome</keyword>
<proteinExistence type="predicted"/>
<dbReference type="Proteomes" id="UP001056120">
    <property type="component" value="Linkage Group LG17"/>
</dbReference>
<gene>
    <name evidence="1" type="ORF">L1987_52544</name>
</gene>
<reference evidence="2" key="1">
    <citation type="journal article" date="2022" name="Mol. Ecol. Resour.">
        <title>The genomes of chicory, endive, great burdock and yacon provide insights into Asteraceae palaeo-polyploidization history and plant inulin production.</title>
        <authorList>
            <person name="Fan W."/>
            <person name="Wang S."/>
            <person name="Wang H."/>
            <person name="Wang A."/>
            <person name="Jiang F."/>
            <person name="Liu H."/>
            <person name="Zhao H."/>
            <person name="Xu D."/>
            <person name="Zhang Y."/>
        </authorList>
    </citation>
    <scope>NUCLEOTIDE SEQUENCE [LARGE SCALE GENOMIC DNA]</scope>
    <source>
        <strain evidence="2">cv. Yunnan</strain>
    </source>
</reference>
<comment type="caution">
    <text evidence="1">The sequence shown here is derived from an EMBL/GenBank/DDBJ whole genome shotgun (WGS) entry which is preliminary data.</text>
</comment>
<name>A0ACB9ETS5_9ASTR</name>